<name>A0A6V6YMT5_9FLAO</name>
<keyword evidence="3" id="KW-1185">Reference proteome</keyword>
<sequence>MATQTTLIRGFKAKAERISTEYREKLGIHACAPLCAFKLANYLKIPIYRATDFITDAAELKKLEGIDCEGYGWSALTMITKAGNRIIIHNNYHVPARQQSDIMHEIAHIICEHEVKLPPQGINLPLGMRDFDKSQEDEAIYLGATLQLSRPCLLWAKKNNMTNAAIAAHFNASMEMVNFRIGSTGINKQFSFRKNQVN</sequence>
<gene>
    <name evidence="2" type="ORF">FLAT13_00199</name>
</gene>
<accession>A0A6V6YMT5</accession>
<dbReference type="Pfam" id="PF06114">
    <property type="entry name" value="Peptidase_M78"/>
    <property type="match status" value="1"/>
</dbReference>
<dbReference type="RefSeq" id="WP_180907589.1">
    <property type="nucleotide sequence ID" value="NZ_CAIJDP010000046.1"/>
</dbReference>
<protein>
    <recommendedName>
        <fullName evidence="1">IrrE N-terminal-like domain-containing protein</fullName>
    </recommendedName>
</protein>
<organism evidence="2 3">
    <name type="scientific">Flavobacterium salmonis</name>
    <dbReference type="NCBI Taxonomy" id="2654844"/>
    <lineage>
        <taxon>Bacteria</taxon>
        <taxon>Pseudomonadati</taxon>
        <taxon>Bacteroidota</taxon>
        <taxon>Flavobacteriia</taxon>
        <taxon>Flavobacteriales</taxon>
        <taxon>Flavobacteriaceae</taxon>
        <taxon>Flavobacterium</taxon>
    </lineage>
</organism>
<evidence type="ECO:0000313" key="2">
    <source>
        <dbReference type="EMBL" id="CAD0000755.1"/>
    </source>
</evidence>
<proteinExistence type="predicted"/>
<feature type="domain" description="IrrE N-terminal-like" evidence="1">
    <location>
        <begin position="84"/>
        <end position="181"/>
    </location>
</feature>
<dbReference type="Gene3D" id="1.10.10.2910">
    <property type="match status" value="1"/>
</dbReference>
<dbReference type="InterPro" id="IPR010359">
    <property type="entry name" value="IrrE_HExxH"/>
</dbReference>
<dbReference type="AlphaFoldDB" id="A0A6V6YMT5"/>
<comment type="caution">
    <text evidence="2">The sequence shown here is derived from an EMBL/GenBank/DDBJ whole genome shotgun (WGS) entry which is preliminary data.</text>
</comment>
<dbReference type="Proteomes" id="UP000530060">
    <property type="component" value="Unassembled WGS sequence"/>
</dbReference>
<dbReference type="EMBL" id="CAIJDP010000046">
    <property type="protein sequence ID" value="CAD0000755.1"/>
    <property type="molecule type" value="Genomic_DNA"/>
</dbReference>
<evidence type="ECO:0000313" key="3">
    <source>
        <dbReference type="Proteomes" id="UP000530060"/>
    </source>
</evidence>
<evidence type="ECO:0000259" key="1">
    <source>
        <dbReference type="Pfam" id="PF06114"/>
    </source>
</evidence>
<reference evidence="2 3" key="1">
    <citation type="submission" date="2020-06" db="EMBL/GenBank/DDBJ databases">
        <authorList>
            <person name="Criscuolo A."/>
        </authorList>
    </citation>
    <scope>NUCLEOTIDE SEQUENCE [LARGE SCALE GENOMIC DNA]</scope>
    <source>
        <strain evidence="3">CIP 111411</strain>
    </source>
</reference>